<comment type="caution">
    <text evidence="1">The sequence shown here is derived from an EMBL/GenBank/DDBJ whole genome shotgun (WGS) entry which is preliminary data.</text>
</comment>
<evidence type="ECO:0000313" key="2">
    <source>
        <dbReference type="Proteomes" id="UP001165960"/>
    </source>
</evidence>
<dbReference type="EMBL" id="QTSX02000025">
    <property type="protein sequence ID" value="KAJ9089902.1"/>
    <property type="molecule type" value="Genomic_DNA"/>
</dbReference>
<proteinExistence type="predicted"/>
<evidence type="ECO:0000313" key="1">
    <source>
        <dbReference type="EMBL" id="KAJ9089902.1"/>
    </source>
</evidence>
<accession>A0ACC2USM0</accession>
<sequence>MRFCFLLGLAIANPVFHRVNDFDLAGKKCPLQDNRKALCPAVCVKSRSLCPENLKKECDAGESLCDDGTCQKSCRYVHNVCACGGNSDFVPCRADYTVYVKNFNPQLKVEQVTGVCIDELSLNGNLTSWATRDQSDMYWGLCPERPDQAYKYSEPMWISVFSILGIEACLFAVWFLYKSMAERGVSRLMASESAALPPQREEN</sequence>
<reference evidence="1" key="1">
    <citation type="submission" date="2022-04" db="EMBL/GenBank/DDBJ databases">
        <title>Genome of the entomopathogenic fungus Entomophthora muscae.</title>
        <authorList>
            <person name="Elya C."/>
            <person name="Lovett B.R."/>
            <person name="Lee E."/>
            <person name="Macias A.M."/>
            <person name="Hajek A.E."/>
            <person name="De Bivort B.L."/>
            <person name="Kasson M.T."/>
            <person name="De Fine Licht H.H."/>
            <person name="Stajich J.E."/>
        </authorList>
    </citation>
    <scope>NUCLEOTIDE SEQUENCE</scope>
    <source>
        <strain evidence="1">Berkeley</strain>
    </source>
</reference>
<protein>
    <submittedName>
        <fullName evidence="1">Uncharacterized protein</fullName>
    </submittedName>
</protein>
<dbReference type="Proteomes" id="UP001165960">
    <property type="component" value="Unassembled WGS sequence"/>
</dbReference>
<name>A0ACC2USM0_9FUNG</name>
<organism evidence="1 2">
    <name type="scientific">Entomophthora muscae</name>
    <dbReference type="NCBI Taxonomy" id="34485"/>
    <lineage>
        <taxon>Eukaryota</taxon>
        <taxon>Fungi</taxon>
        <taxon>Fungi incertae sedis</taxon>
        <taxon>Zoopagomycota</taxon>
        <taxon>Entomophthoromycotina</taxon>
        <taxon>Entomophthoromycetes</taxon>
        <taxon>Entomophthorales</taxon>
        <taxon>Entomophthoraceae</taxon>
        <taxon>Entomophthora</taxon>
    </lineage>
</organism>
<keyword evidence="2" id="KW-1185">Reference proteome</keyword>
<gene>
    <name evidence="1" type="ORF">DSO57_1008303</name>
</gene>